<feature type="domain" description="Nitrile hydratase beta subunit-like N-terminal" evidence="1">
    <location>
        <begin position="39"/>
        <end position="121"/>
    </location>
</feature>
<gene>
    <name evidence="2" type="ORF">HK439_19185</name>
</gene>
<dbReference type="Proteomes" id="UP000598467">
    <property type="component" value="Unassembled WGS sequence"/>
</dbReference>
<dbReference type="InterPro" id="IPR023808">
    <property type="entry name" value="Nitrile_Hydratase_acc_put"/>
</dbReference>
<dbReference type="InterPro" id="IPR042262">
    <property type="entry name" value="CN_hydtase_beta_C"/>
</dbReference>
<dbReference type="SUPFAM" id="SSF50090">
    <property type="entry name" value="Electron transport accessory proteins"/>
    <property type="match status" value="1"/>
</dbReference>
<evidence type="ECO:0000313" key="2">
    <source>
        <dbReference type="EMBL" id="MBD1548394.1"/>
    </source>
</evidence>
<dbReference type="Gene3D" id="1.10.472.20">
    <property type="entry name" value="Nitrile hydratase, beta subunit"/>
    <property type="match status" value="1"/>
</dbReference>
<comment type="caution">
    <text evidence="2">The sequence shown here is derived from an EMBL/GenBank/DDBJ whole genome shotgun (WGS) entry which is preliminary data.</text>
</comment>
<dbReference type="EMBL" id="JABFCZ010000022">
    <property type="protein sequence ID" value="MBD1548394.1"/>
    <property type="molecule type" value="Genomic_DNA"/>
</dbReference>
<dbReference type="InterPro" id="IPR008990">
    <property type="entry name" value="Elect_transpt_acc-like_dom_sf"/>
</dbReference>
<evidence type="ECO:0000259" key="1">
    <source>
        <dbReference type="Pfam" id="PF21006"/>
    </source>
</evidence>
<sequence length="143" mass="15202">MRIPASRSGSISGSLTLTPPEIDASALTQKIPGLPSDGETPVFREPWEARVFAMTVSAHDAGLFTWPEWTQALGAEIRAAGSSPEDTGADYYRHWLAAFEKLLAEKGATSAETLAGLKDAWDRAAKATPHGKPIILGADNKDA</sequence>
<dbReference type="NCBIfam" id="TIGR03889">
    <property type="entry name" value="nitrile_acc"/>
    <property type="match status" value="1"/>
</dbReference>
<reference evidence="2" key="1">
    <citation type="submission" date="2020-05" db="EMBL/GenBank/DDBJ databases">
        <title>Identification of trans-AT polyketide cluster in two marine bacteria, producers of a novel glutaramide-containing polyketide sesbanimide D and analogs.</title>
        <authorList>
            <person name="Kacar D."/>
            <person name="Rodriguez P."/>
            <person name="Canedo L."/>
            <person name="Gonzalez E."/>
            <person name="Galan B."/>
            <person name="De La Calle F."/>
            <person name="Garcia J.L."/>
        </authorList>
    </citation>
    <scope>NUCLEOTIDE SEQUENCE</scope>
    <source>
        <strain evidence="2">PHM038</strain>
    </source>
</reference>
<protein>
    <submittedName>
        <fullName evidence="2">Nitrile hydratase accessory protein</fullName>
    </submittedName>
</protein>
<name>A0A926SA65_9HYPH</name>
<accession>A0A926SA65</accession>
<evidence type="ECO:0000313" key="3">
    <source>
        <dbReference type="Proteomes" id="UP000598467"/>
    </source>
</evidence>
<organism evidence="2 3">
    <name type="scientific">Roseibium aggregatum</name>
    <dbReference type="NCBI Taxonomy" id="187304"/>
    <lineage>
        <taxon>Bacteria</taxon>
        <taxon>Pseudomonadati</taxon>
        <taxon>Pseudomonadota</taxon>
        <taxon>Alphaproteobacteria</taxon>
        <taxon>Hyphomicrobiales</taxon>
        <taxon>Stappiaceae</taxon>
        <taxon>Roseibium</taxon>
    </lineage>
</organism>
<dbReference type="InterPro" id="IPR049054">
    <property type="entry name" value="CN_hydtase_beta-like_N"/>
</dbReference>
<dbReference type="Pfam" id="PF21006">
    <property type="entry name" value="NHase_beta_N"/>
    <property type="match status" value="1"/>
</dbReference>
<proteinExistence type="predicted"/>
<dbReference type="AlphaFoldDB" id="A0A926SA65"/>